<proteinExistence type="predicted"/>
<evidence type="ECO:0000313" key="1">
    <source>
        <dbReference type="EMBL" id="OLN31756.1"/>
    </source>
</evidence>
<dbReference type="PANTHER" id="PTHR39550">
    <property type="entry name" value="SLL0658 PROTEIN"/>
    <property type="match status" value="1"/>
</dbReference>
<dbReference type="AlphaFoldDB" id="A0A1Q8QWR7"/>
<dbReference type="STRING" id="1888891.DSOL_2252"/>
<name>A0A1Q8QWR7_9FIRM</name>
<dbReference type="Proteomes" id="UP000186102">
    <property type="component" value="Unassembled WGS sequence"/>
</dbReference>
<evidence type="ECO:0008006" key="3">
    <source>
        <dbReference type="Google" id="ProtNLM"/>
    </source>
</evidence>
<gene>
    <name evidence="1" type="ORF">DSOL_2252</name>
</gene>
<dbReference type="OrthoDB" id="2065688at2"/>
<evidence type="ECO:0000313" key="2">
    <source>
        <dbReference type="Proteomes" id="UP000186102"/>
    </source>
</evidence>
<organism evidence="1 2">
    <name type="scientific">Desulfosporosinus metallidurans</name>
    <dbReference type="NCBI Taxonomy" id="1888891"/>
    <lineage>
        <taxon>Bacteria</taxon>
        <taxon>Bacillati</taxon>
        <taxon>Bacillota</taxon>
        <taxon>Clostridia</taxon>
        <taxon>Eubacteriales</taxon>
        <taxon>Desulfitobacteriaceae</taxon>
        <taxon>Desulfosporosinus</taxon>
    </lineage>
</organism>
<dbReference type="PANTHER" id="PTHR39550:SF1">
    <property type="entry name" value="SLL0658 PROTEIN"/>
    <property type="match status" value="1"/>
</dbReference>
<dbReference type="EMBL" id="MLBF01000014">
    <property type="protein sequence ID" value="OLN31756.1"/>
    <property type="molecule type" value="Genomic_DNA"/>
</dbReference>
<dbReference type="Pfam" id="PF11848">
    <property type="entry name" value="DUF3368"/>
    <property type="match status" value="1"/>
</dbReference>
<comment type="caution">
    <text evidence="1">The sequence shown here is derived from an EMBL/GenBank/DDBJ whole genome shotgun (WGS) entry which is preliminary data.</text>
</comment>
<keyword evidence="2" id="KW-1185">Reference proteome</keyword>
<dbReference type="RefSeq" id="WP_075364888.1">
    <property type="nucleotide sequence ID" value="NZ_MLBF01000014.1"/>
</dbReference>
<protein>
    <recommendedName>
        <fullName evidence="3">DUF3368 domain-containing protein</fullName>
    </recommendedName>
</protein>
<sequence length="165" mass="18467">MIRVVCDSSPIIGLSKIGKLDLLWTLFDEVMIPEAVFEEIVHGNVVQYASTLEVEKAVLEQNISVFRVENQSMVEQLQGRLHRGEVEVIIGAKELGIRTLVIDDRSARNLAEALLFTTTGVIGILLLAKRTEKITKVRPYLDDLVQSGYRISKKLYDGTLERAGE</sequence>
<dbReference type="InterPro" id="IPR021799">
    <property type="entry name" value="PIN-like_prokaryotic"/>
</dbReference>
<reference evidence="1 2" key="1">
    <citation type="submission" date="2016-09" db="EMBL/GenBank/DDBJ databases">
        <title>Complete genome of Desulfosporosinus sp. OL.</title>
        <authorList>
            <person name="Mardanov A."/>
            <person name="Beletsky A."/>
            <person name="Panova A."/>
            <person name="Karnachuk O."/>
            <person name="Ravin N."/>
        </authorList>
    </citation>
    <scope>NUCLEOTIDE SEQUENCE [LARGE SCALE GENOMIC DNA]</scope>
    <source>
        <strain evidence="1 2">OL</strain>
    </source>
</reference>
<accession>A0A1Q8QWR7</accession>